<evidence type="ECO:0000313" key="2">
    <source>
        <dbReference type="Proteomes" id="UP000789759"/>
    </source>
</evidence>
<comment type="caution">
    <text evidence="1">The sequence shown here is derived from an EMBL/GenBank/DDBJ whole genome shotgun (WGS) entry which is preliminary data.</text>
</comment>
<evidence type="ECO:0000313" key="1">
    <source>
        <dbReference type="EMBL" id="CAG8454350.1"/>
    </source>
</evidence>
<accession>A0A9N8VGM7</accession>
<dbReference type="EMBL" id="CAJVQA010000076">
    <property type="protein sequence ID" value="CAG8454350.1"/>
    <property type="molecule type" value="Genomic_DNA"/>
</dbReference>
<reference evidence="1" key="1">
    <citation type="submission" date="2021-06" db="EMBL/GenBank/DDBJ databases">
        <authorList>
            <person name="Kallberg Y."/>
            <person name="Tangrot J."/>
            <person name="Rosling A."/>
        </authorList>
    </citation>
    <scope>NUCLEOTIDE SEQUENCE</scope>
    <source>
        <strain evidence="1">FL966</strain>
    </source>
</reference>
<sequence length="97" mass="11165">MATSVNQLFVDSTSRGSDLSIRNYIKYLYGRSKCFEKERVVTNNMWCDSHAQCCHRKVTGIFTIARSQWKAINSNTGNAEPKMLANWFNLNPKIMII</sequence>
<gene>
    <name evidence="1" type="ORF">CPELLU_LOCUS310</name>
</gene>
<organism evidence="1 2">
    <name type="scientific">Cetraspora pellucida</name>
    <dbReference type="NCBI Taxonomy" id="1433469"/>
    <lineage>
        <taxon>Eukaryota</taxon>
        <taxon>Fungi</taxon>
        <taxon>Fungi incertae sedis</taxon>
        <taxon>Mucoromycota</taxon>
        <taxon>Glomeromycotina</taxon>
        <taxon>Glomeromycetes</taxon>
        <taxon>Diversisporales</taxon>
        <taxon>Gigasporaceae</taxon>
        <taxon>Cetraspora</taxon>
    </lineage>
</organism>
<name>A0A9N8VGM7_9GLOM</name>
<dbReference type="AlphaFoldDB" id="A0A9N8VGM7"/>
<protein>
    <submittedName>
        <fullName evidence="1">7194_t:CDS:1</fullName>
    </submittedName>
</protein>
<keyword evidence="2" id="KW-1185">Reference proteome</keyword>
<proteinExistence type="predicted"/>
<dbReference type="Proteomes" id="UP000789759">
    <property type="component" value="Unassembled WGS sequence"/>
</dbReference>